<dbReference type="GO" id="GO:0046427">
    <property type="term" value="P:positive regulation of receptor signaling pathway via JAK-STAT"/>
    <property type="evidence" value="ECO:0007669"/>
    <property type="project" value="TreeGrafter"/>
</dbReference>
<evidence type="ECO:0000256" key="4">
    <source>
        <dbReference type="ARBA" id="ARBA00022989"/>
    </source>
</evidence>
<dbReference type="Proteomes" id="UP000822369">
    <property type="component" value="Chromosome 8"/>
</dbReference>
<dbReference type="InterPro" id="IPR036116">
    <property type="entry name" value="FN3_sf"/>
</dbReference>
<dbReference type="OrthoDB" id="8611929at2759"/>
<keyword evidence="3 9" id="KW-0732">Signal</keyword>
<dbReference type="SUPFAM" id="SSF49265">
    <property type="entry name" value="Fibronectin type III"/>
    <property type="match status" value="1"/>
</dbReference>
<keyword evidence="4 8" id="KW-1133">Transmembrane helix</keyword>
<dbReference type="InterPro" id="IPR013783">
    <property type="entry name" value="Ig-like_fold"/>
</dbReference>
<dbReference type="GO" id="GO:0009897">
    <property type="term" value="C:external side of plasma membrane"/>
    <property type="evidence" value="ECO:0007669"/>
    <property type="project" value="TreeGrafter"/>
</dbReference>
<dbReference type="GeneID" id="107374989"/>
<feature type="region of interest" description="Disordered" evidence="7">
    <location>
        <begin position="336"/>
        <end position="375"/>
    </location>
</feature>
<evidence type="ECO:0000256" key="5">
    <source>
        <dbReference type="ARBA" id="ARBA00023136"/>
    </source>
</evidence>
<dbReference type="RefSeq" id="XP_015798795.3">
    <property type="nucleotide sequence ID" value="XM_015943309.3"/>
</dbReference>
<evidence type="ECO:0000256" key="8">
    <source>
        <dbReference type="SAM" id="Phobius"/>
    </source>
</evidence>
<keyword evidence="2 8" id="KW-0812">Transmembrane</keyword>
<dbReference type="SMR" id="A0A9D2YBS0"/>
<evidence type="ECO:0000256" key="2">
    <source>
        <dbReference type="ARBA" id="ARBA00022692"/>
    </source>
</evidence>
<feature type="chain" id="PRO_5039459645" evidence="9">
    <location>
        <begin position="18"/>
        <end position="396"/>
    </location>
</feature>
<proteinExistence type="predicted"/>
<comment type="caution">
    <text evidence="10">The sequence shown here is derived from an EMBL/GenBank/DDBJ whole genome shotgun (WGS) entry which is preliminary data.</text>
</comment>
<evidence type="ECO:0000256" key="3">
    <source>
        <dbReference type="ARBA" id="ARBA00022729"/>
    </source>
</evidence>
<keyword evidence="5 8" id="KW-0472">Membrane</keyword>
<dbReference type="GO" id="GO:0004896">
    <property type="term" value="F:cytokine receptor activity"/>
    <property type="evidence" value="ECO:0007669"/>
    <property type="project" value="TreeGrafter"/>
</dbReference>
<dbReference type="AlphaFoldDB" id="A0A9D2YBS0"/>
<organism evidence="10 11">
    <name type="scientific">Nothobranchius furzeri</name>
    <name type="common">Turquoise killifish</name>
    <dbReference type="NCBI Taxonomy" id="105023"/>
    <lineage>
        <taxon>Eukaryota</taxon>
        <taxon>Metazoa</taxon>
        <taxon>Chordata</taxon>
        <taxon>Craniata</taxon>
        <taxon>Vertebrata</taxon>
        <taxon>Euteleostomi</taxon>
        <taxon>Actinopterygii</taxon>
        <taxon>Neopterygii</taxon>
        <taxon>Teleostei</taxon>
        <taxon>Neoteleostei</taxon>
        <taxon>Acanthomorphata</taxon>
        <taxon>Ovalentaria</taxon>
        <taxon>Atherinomorphae</taxon>
        <taxon>Cyprinodontiformes</taxon>
        <taxon>Nothobranchiidae</taxon>
        <taxon>Nothobranchius</taxon>
    </lineage>
</organism>
<evidence type="ECO:0000256" key="7">
    <source>
        <dbReference type="SAM" id="MobiDB-lite"/>
    </source>
</evidence>
<evidence type="ECO:0000256" key="6">
    <source>
        <dbReference type="ARBA" id="ARBA00023170"/>
    </source>
</evidence>
<dbReference type="EMBL" id="JAAVVJ010000008">
    <property type="protein sequence ID" value="KAF7217611.1"/>
    <property type="molecule type" value="Genomic_DNA"/>
</dbReference>
<dbReference type="PANTHER" id="PTHR23037">
    <property type="entry name" value="CYTOKINE RECEPTOR"/>
    <property type="match status" value="1"/>
</dbReference>
<comment type="subcellular location">
    <subcellularLocation>
        <location evidence="1">Membrane</location>
        <topology evidence="1">Single-pass membrane protein</topology>
    </subcellularLocation>
</comment>
<dbReference type="OMA" id="QIHRVDD"/>
<evidence type="ECO:0000256" key="9">
    <source>
        <dbReference type="SAM" id="SignalP"/>
    </source>
</evidence>
<protein>
    <submittedName>
        <fullName evidence="10">Interleukin 7 receptor</fullName>
    </submittedName>
</protein>
<sequence>MFVCSLTVLLLAAGSEAQSGDRDSDTALRLSCFSHISFTDCSLTCQLLGDGTNEDDEDDKGDGIEMMVVCQRWWVKNKETNKCLKVEGPSITSKDLQALPDTDVTVHLKTGGQVSTTVKLQKIVKPTSPRVWNFTLDSESNQVVIYIAILQEDYLTLEKLFFQMHIWTDGFALIQNISSQNVIQISTQHLHQRSPYHVKVRAIPQGYLQGTWSEWSETSSLTLPEDEEPTRMDKWQAPVYSVCFIALGVVMSILAVLWKNRIFTYMWPNIPHPKQTLVQICRPNKGFLLNLNPEVFSSLKVYPLEKTDEAGSSQSSDCTSTTSVSTEELEVSALLRRSGSDGEDSLQTPPVSSFLHQEEAPSTSQSEQSMVENRVECGINQQEEAYVTMSSFSQIK</sequence>
<dbReference type="CTD" id="3575"/>
<evidence type="ECO:0000313" key="11">
    <source>
        <dbReference type="Proteomes" id="UP000822369"/>
    </source>
</evidence>
<keyword evidence="6 10" id="KW-0675">Receptor</keyword>
<feature type="transmembrane region" description="Helical" evidence="8">
    <location>
        <begin position="239"/>
        <end position="258"/>
    </location>
</feature>
<reference evidence="10" key="1">
    <citation type="submission" date="2020-03" db="EMBL/GenBank/DDBJ databases">
        <title>Intra-Species Differences in Population Size shape Life History and Genome Evolution.</title>
        <authorList>
            <person name="Willemsen D."/>
            <person name="Cui R."/>
            <person name="Valenzano D.R."/>
        </authorList>
    </citation>
    <scope>NUCLEOTIDE SEQUENCE</scope>
    <source>
        <strain evidence="10">GRZ</strain>
        <tissue evidence="10">Whole</tissue>
    </source>
</reference>
<gene>
    <name evidence="10" type="primary">il7r</name>
    <name evidence="10" type="ORF">G4P62_002298</name>
</gene>
<feature type="signal peptide" evidence="9">
    <location>
        <begin position="1"/>
        <end position="17"/>
    </location>
</feature>
<evidence type="ECO:0000313" key="10">
    <source>
        <dbReference type="EMBL" id="KAF7217611.1"/>
    </source>
</evidence>
<dbReference type="KEGG" id="nfu:107374989"/>
<accession>A0A9D2YBS0</accession>
<dbReference type="GO" id="GO:0030097">
    <property type="term" value="P:hemopoiesis"/>
    <property type="evidence" value="ECO:0007669"/>
    <property type="project" value="TreeGrafter"/>
</dbReference>
<name>A0A9D2YBS0_NOTFU</name>
<dbReference type="Gene3D" id="2.60.40.10">
    <property type="entry name" value="Immunoglobulins"/>
    <property type="match status" value="1"/>
</dbReference>
<feature type="compositionally biased region" description="Polar residues" evidence="7">
    <location>
        <begin position="345"/>
        <end position="371"/>
    </location>
</feature>
<dbReference type="PANTHER" id="PTHR23037:SF27">
    <property type="entry name" value="INTERLEUKIN-7 RECEPTOR SUBUNIT ALPHA"/>
    <property type="match status" value="1"/>
</dbReference>
<evidence type="ECO:0000256" key="1">
    <source>
        <dbReference type="ARBA" id="ARBA00004167"/>
    </source>
</evidence>